<sequence length="513" mass="53605">MAQQPPYRQYEGYAYPADYQAASQGAARLASPSTTSLSGATGLVRRSTPNNNNTSNTNTTGYQGSYGYFHGHANSIDVNSGYNSDVGSSASNALHGSSGGGVHPVTGASAYHVDVGTRGGRSGAAAASAANSLEVSPAVHASDPGPRGNEGWQSPQLPPPPRGPGVFKPSSEGRAGSLANSTVSSGSARPPAQQTFLPAGPFSQSSPLTSMQHRRQQQQQQPYVVPMPSSMSNSPQRGIGAGGTPPEMSFVGRSSTYTASPVNMSGPRMPAAYDHSATFSAAAATGGNRGTTGGFFSRLVAQVLPVLDDQAGEPGNSMRSSSGAPIGERPPHQLRFGNPADDVPLLEELGIFPRHIVDKARAVLNPLRPISVDAARDTDLAGPIVFAFSLAVLLSLRGKIQFSAIYGLFVLGVGFFKVLLSLMQPRGGVPLQFVASTIGYGLLPTVLLAVVRILGSWLAELRGVLPLTLLMVAWSAWCGTTLVAKGLGMEEQRFLVLYPMLLFYSIFNVVTVY</sequence>
<comment type="subcellular location">
    <subcellularLocation>
        <location evidence="1">Membrane</location>
        <topology evidence="1">Multi-pass membrane protein</topology>
    </subcellularLocation>
</comment>
<feature type="region of interest" description="Disordered" evidence="6">
    <location>
        <begin position="119"/>
        <end position="241"/>
    </location>
</feature>
<evidence type="ECO:0000256" key="4">
    <source>
        <dbReference type="ARBA" id="ARBA00022989"/>
    </source>
</evidence>
<dbReference type="InterPro" id="IPR045231">
    <property type="entry name" value="Yip1/4-like"/>
</dbReference>
<comment type="caution">
    <text evidence="8">The sequence shown here is derived from an EMBL/GenBank/DDBJ whole genome shotgun (WGS) entry which is preliminary data.</text>
</comment>
<dbReference type="GO" id="GO:0016020">
    <property type="term" value="C:membrane"/>
    <property type="evidence" value="ECO:0007669"/>
    <property type="project" value="UniProtKB-SubCell"/>
</dbReference>
<evidence type="ECO:0000256" key="3">
    <source>
        <dbReference type="ARBA" id="ARBA00022692"/>
    </source>
</evidence>
<accession>A0AAW0EKZ5</accession>
<keyword evidence="5 7" id="KW-0472">Membrane</keyword>
<dbReference type="EMBL" id="JAECZO010000035">
    <property type="protein sequence ID" value="KAK7194331.1"/>
    <property type="molecule type" value="Genomic_DNA"/>
</dbReference>
<organism evidence="8 9">
    <name type="scientific">Novymonas esmeraldas</name>
    <dbReference type="NCBI Taxonomy" id="1808958"/>
    <lineage>
        <taxon>Eukaryota</taxon>
        <taxon>Discoba</taxon>
        <taxon>Euglenozoa</taxon>
        <taxon>Kinetoplastea</taxon>
        <taxon>Metakinetoplastina</taxon>
        <taxon>Trypanosomatida</taxon>
        <taxon>Trypanosomatidae</taxon>
        <taxon>Novymonas</taxon>
    </lineage>
</organism>
<dbReference type="GO" id="GO:0006888">
    <property type="term" value="P:endoplasmic reticulum to Golgi vesicle-mediated transport"/>
    <property type="evidence" value="ECO:0007669"/>
    <property type="project" value="InterPro"/>
</dbReference>
<evidence type="ECO:0000313" key="9">
    <source>
        <dbReference type="Proteomes" id="UP001430356"/>
    </source>
</evidence>
<feature type="compositionally biased region" description="Low complexity" evidence="6">
    <location>
        <begin position="217"/>
        <end position="235"/>
    </location>
</feature>
<feature type="transmembrane region" description="Helical" evidence="7">
    <location>
        <begin position="463"/>
        <end position="483"/>
    </location>
</feature>
<feature type="region of interest" description="Disordered" evidence="6">
    <location>
        <begin position="30"/>
        <end position="59"/>
    </location>
</feature>
<feature type="transmembrane region" description="Helical" evidence="7">
    <location>
        <begin position="429"/>
        <end position="451"/>
    </location>
</feature>
<evidence type="ECO:0000256" key="5">
    <source>
        <dbReference type="ARBA" id="ARBA00023136"/>
    </source>
</evidence>
<dbReference type="AlphaFoldDB" id="A0AAW0EKZ5"/>
<evidence type="ECO:0008006" key="10">
    <source>
        <dbReference type="Google" id="ProtNLM"/>
    </source>
</evidence>
<keyword evidence="4 7" id="KW-1133">Transmembrane helix</keyword>
<comment type="similarity">
    <text evidence="2">Belongs to the YIP1 family.</text>
</comment>
<evidence type="ECO:0000313" key="8">
    <source>
        <dbReference type="EMBL" id="KAK7194331.1"/>
    </source>
</evidence>
<evidence type="ECO:0000256" key="6">
    <source>
        <dbReference type="SAM" id="MobiDB-lite"/>
    </source>
</evidence>
<feature type="compositionally biased region" description="Low complexity" evidence="6">
    <location>
        <begin position="47"/>
        <end position="59"/>
    </location>
</feature>
<dbReference type="GO" id="GO:0005802">
    <property type="term" value="C:trans-Golgi network"/>
    <property type="evidence" value="ECO:0007669"/>
    <property type="project" value="TreeGrafter"/>
</dbReference>
<dbReference type="PANTHER" id="PTHR21236">
    <property type="entry name" value="GOLGI MEMBRANE PROTEIN YIP1"/>
    <property type="match status" value="1"/>
</dbReference>
<name>A0AAW0EKZ5_9TRYP</name>
<feature type="transmembrane region" description="Helical" evidence="7">
    <location>
        <begin position="380"/>
        <end position="396"/>
    </location>
</feature>
<feature type="compositionally biased region" description="Polar residues" evidence="6">
    <location>
        <begin position="178"/>
        <end position="211"/>
    </location>
</feature>
<reference evidence="8 9" key="1">
    <citation type="journal article" date="2021" name="MBio">
        <title>A New Model Trypanosomatid, Novymonas esmeraldas: Genomic Perception of Its 'Candidatus Pandoraea novymonadis' Endosymbiont.</title>
        <authorList>
            <person name="Zakharova A."/>
            <person name="Saura A."/>
            <person name="Butenko A."/>
            <person name="Podesvova L."/>
            <person name="Warmusova S."/>
            <person name="Kostygov A.Y."/>
            <person name="Nenarokova A."/>
            <person name="Lukes J."/>
            <person name="Opperdoes F.R."/>
            <person name="Yurchenko V."/>
        </authorList>
    </citation>
    <scope>NUCLEOTIDE SEQUENCE [LARGE SCALE GENOMIC DNA]</scope>
    <source>
        <strain evidence="8 9">E262AT.01</strain>
    </source>
</reference>
<gene>
    <name evidence="8" type="ORF">NESM_000348300</name>
</gene>
<keyword evidence="9" id="KW-1185">Reference proteome</keyword>
<dbReference type="PANTHER" id="PTHR21236:SF2">
    <property type="entry name" value="PROTEIN YIPF"/>
    <property type="match status" value="1"/>
</dbReference>
<protein>
    <recommendedName>
        <fullName evidence="10">Yip1 domain-containing protein</fullName>
    </recommendedName>
</protein>
<feature type="transmembrane region" description="Helical" evidence="7">
    <location>
        <begin position="495"/>
        <end position="512"/>
    </location>
</feature>
<proteinExistence type="inferred from homology"/>
<dbReference type="GO" id="GO:0048280">
    <property type="term" value="P:vesicle fusion with Golgi apparatus"/>
    <property type="evidence" value="ECO:0007669"/>
    <property type="project" value="TreeGrafter"/>
</dbReference>
<feature type="transmembrane region" description="Helical" evidence="7">
    <location>
        <begin position="403"/>
        <end position="423"/>
    </location>
</feature>
<keyword evidence="3 7" id="KW-0812">Transmembrane</keyword>
<evidence type="ECO:0000256" key="2">
    <source>
        <dbReference type="ARBA" id="ARBA00010596"/>
    </source>
</evidence>
<feature type="region of interest" description="Disordered" evidence="6">
    <location>
        <begin position="309"/>
        <end position="334"/>
    </location>
</feature>
<evidence type="ECO:0000256" key="7">
    <source>
        <dbReference type="SAM" id="Phobius"/>
    </source>
</evidence>
<dbReference type="Proteomes" id="UP001430356">
    <property type="component" value="Unassembled WGS sequence"/>
</dbReference>
<evidence type="ECO:0000256" key="1">
    <source>
        <dbReference type="ARBA" id="ARBA00004141"/>
    </source>
</evidence>